<reference evidence="2 3" key="1">
    <citation type="journal article" date="2016" name="Nat. Commun.">
        <title>Thousands of microbial genomes shed light on interconnected biogeochemical processes in an aquifer system.</title>
        <authorList>
            <person name="Anantharaman K."/>
            <person name="Brown C.T."/>
            <person name="Hug L.A."/>
            <person name="Sharon I."/>
            <person name="Castelle C.J."/>
            <person name="Probst A.J."/>
            <person name="Thomas B.C."/>
            <person name="Singh A."/>
            <person name="Wilkins M.J."/>
            <person name="Karaoz U."/>
            <person name="Brodie E.L."/>
            <person name="Williams K.H."/>
            <person name="Hubbard S.S."/>
            <person name="Banfield J.F."/>
        </authorList>
    </citation>
    <scope>NUCLEOTIDE SEQUENCE [LARGE SCALE GENOMIC DNA]</scope>
</reference>
<comment type="caution">
    <text evidence="2">The sequence shown here is derived from an EMBL/GenBank/DDBJ whole genome shotgun (WGS) entry which is preliminary data.</text>
</comment>
<proteinExistence type="predicted"/>
<sequence>MMRTKLSFGIGIVAVLTIALLVWQYLYPVPAPVPRSTAGSPFAALMRDNALFAEAEALLRAGKPELALPKFRAAFPYARNAQEEGQIAFKIAASVMVSNGGSYRAAVPLFKRIATNESYSPITRASAVQKLAAMFFLTSNAMITRDVFKDEPYSSLRDKSNRFVSYRNLLEYASSIHPLASSELGSAEWYARAILRSAHASSTSKWKLTDEDVEIYKGIVRQKIANADEDIARMQNDPNESATLPSVLLRRATVIGLLERGGEMSFGTTDEAFKIALSSFLPSPDGSPQDGIARFYYAYFLAAIYGPTRYEDAIKILAPLYESDAYMSTDVVPLFRRERTLATSNHLYLVTLSRIDPKFKEFLASLGWTEDDF</sequence>
<evidence type="ECO:0000256" key="1">
    <source>
        <dbReference type="SAM" id="Phobius"/>
    </source>
</evidence>
<evidence type="ECO:0000313" key="2">
    <source>
        <dbReference type="EMBL" id="OGG80306.1"/>
    </source>
</evidence>
<keyword evidence="1" id="KW-0472">Membrane</keyword>
<dbReference type="AlphaFoldDB" id="A0A1F6F376"/>
<gene>
    <name evidence="2" type="ORF">A3A39_03490</name>
</gene>
<dbReference type="Proteomes" id="UP000177372">
    <property type="component" value="Unassembled WGS sequence"/>
</dbReference>
<keyword evidence="1" id="KW-0812">Transmembrane</keyword>
<name>A0A1F6F376_9BACT</name>
<keyword evidence="1" id="KW-1133">Transmembrane helix</keyword>
<dbReference type="EMBL" id="MFLZ01000010">
    <property type="protein sequence ID" value="OGG80306.1"/>
    <property type="molecule type" value="Genomic_DNA"/>
</dbReference>
<organism evidence="2 3">
    <name type="scientific">Candidatus Kaiserbacteria bacterium RIFCSPLOWO2_01_FULL_54_13</name>
    <dbReference type="NCBI Taxonomy" id="1798512"/>
    <lineage>
        <taxon>Bacteria</taxon>
        <taxon>Candidatus Kaiseribacteriota</taxon>
    </lineage>
</organism>
<evidence type="ECO:0000313" key="3">
    <source>
        <dbReference type="Proteomes" id="UP000177372"/>
    </source>
</evidence>
<accession>A0A1F6F376</accession>
<feature type="transmembrane region" description="Helical" evidence="1">
    <location>
        <begin position="7"/>
        <end position="26"/>
    </location>
</feature>
<protein>
    <submittedName>
        <fullName evidence="2">Uncharacterized protein</fullName>
    </submittedName>
</protein>
<dbReference type="STRING" id="1798512.A3A39_03490"/>